<evidence type="ECO:0000313" key="1">
    <source>
        <dbReference type="EMBL" id="BBI53211.1"/>
    </source>
</evidence>
<gene>
    <name evidence="1" type="ORF">HORIV_56320</name>
</gene>
<reference evidence="2" key="1">
    <citation type="journal article" date="2019" name="Microbiol. Resour. Announc.">
        <title>Complete Genome Sequence of Halomonas olivaria, a Moderately Halophilic Bacterium Isolated from Olive Processing Effluents, Obtained by Nanopore Sequencing.</title>
        <authorList>
            <person name="Nagata S."/>
            <person name="Ii K.M."/>
            <person name="Tsukimi T."/>
            <person name="Miura M.C."/>
            <person name="Galipon J."/>
            <person name="Arakawa K."/>
        </authorList>
    </citation>
    <scope>NUCLEOTIDE SEQUENCE [LARGE SCALE GENOMIC DNA]</scope>
    <source>
        <strain evidence="2">TYRC17</strain>
    </source>
</reference>
<name>A0ABN5X296_9GAMM</name>
<keyword evidence="2" id="KW-1185">Reference proteome</keyword>
<proteinExistence type="predicted"/>
<protein>
    <submittedName>
        <fullName evidence="1">Uncharacterized protein</fullName>
    </submittedName>
</protein>
<organism evidence="1 2">
    <name type="scientific">Vreelandella olivaria</name>
    <dbReference type="NCBI Taxonomy" id="390919"/>
    <lineage>
        <taxon>Bacteria</taxon>
        <taxon>Pseudomonadati</taxon>
        <taxon>Pseudomonadota</taxon>
        <taxon>Gammaproteobacteria</taxon>
        <taxon>Oceanospirillales</taxon>
        <taxon>Halomonadaceae</taxon>
        <taxon>Vreelandella</taxon>
    </lineage>
</organism>
<accession>A0ABN5X296</accession>
<sequence length="73" mass="7424">MLASASADTVIPVPIDMATTEATPTSNCPSKLAAPTISTAPLQGRIPMAPTVITAVRQSNACCGSIWCAPPQQ</sequence>
<dbReference type="Proteomes" id="UP000289555">
    <property type="component" value="Chromosome"/>
</dbReference>
<evidence type="ECO:0000313" key="2">
    <source>
        <dbReference type="Proteomes" id="UP000289555"/>
    </source>
</evidence>
<dbReference type="EMBL" id="AP019416">
    <property type="protein sequence ID" value="BBI53211.1"/>
    <property type="molecule type" value="Genomic_DNA"/>
</dbReference>